<accession>A0A9D5S9I6</accession>
<dbReference type="Gene3D" id="1.25.40.10">
    <property type="entry name" value="Tetratricopeptide repeat domain"/>
    <property type="match status" value="2"/>
</dbReference>
<dbReference type="SMART" id="SM00028">
    <property type="entry name" value="TPR"/>
    <property type="match status" value="8"/>
</dbReference>
<dbReference type="Pfam" id="PF12895">
    <property type="entry name" value="ANAPC3"/>
    <property type="match status" value="1"/>
</dbReference>
<dbReference type="InterPro" id="IPR011990">
    <property type="entry name" value="TPR-like_helical_dom_sf"/>
</dbReference>
<organism evidence="2 3">
    <name type="scientific">Xylanibacter ruminicola</name>
    <name type="common">Prevotella ruminicola</name>
    <dbReference type="NCBI Taxonomy" id="839"/>
    <lineage>
        <taxon>Bacteria</taxon>
        <taxon>Pseudomonadati</taxon>
        <taxon>Bacteroidota</taxon>
        <taxon>Bacteroidia</taxon>
        <taxon>Bacteroidales</taxon>
        <taxon>Prevotellaceae</taxon>
        <taxon>Xylanibacter</taxon>
    </lineage>
</organism>
<keyword evidence="1" id="KW-0802">TPR repeat</keyword>
<dbReference type="PROSITE" id="PS50005">
    <property type="entry name" value="TPR"/>
    <property type="match status" value="2"/>
</dbReference>
<dbReference type="SUPFAM" id="SSF81901">
    <property type="entry name" value="HCP-like"/>
    <property type="match status" value="1"/>
</dbReference>
<proteinExistence type="predicted"/>
<protein>
    <submittedName>
        <fullName evidence="2">Tetratricopeptide repeat protein</fullName>
    </submittedName>
</protein>
<comment type="caution">
    <text evidence="2">The sequence shown here is derived from an EMBL/GenBank/DDBJ whole genome shotgun (WGS) entry which is preliminary data.</text>
</comment>
<evidence type="ECO:0000313" key="3">
    <source>
        <dbReference type="Proteomes" id="UP000806522"/>
    </source>
</evidence>
<feature type="repeat" description="TPR" evidence="1">
    <location>
        <begin position="236"/>
        <end position="269"/>
    </location>
</feature>
<dbReference type="Proteomes" id="UP000806522">
    <property type="component" value="Unassembled WGS sequence"/>
</dbReference>
<dbReference type="AlphaFoldDB" id="A0A9D5S9I6"/>
<dbReference type="EMBL" id="SUYC01000007">
    <property type="protein sequence ID" value="MBE6270841.1"/>
    <property type="molecule type" value="Genomic_DNA"/>
</dbReference>
<dbReference type="InterPro" id="IPR019734">
    <property type="entry name" value="TPR_rpt"/>
</dbReference>
<evidence type="ECO:0000256" key="1">
    <source>
        <dbReference type="PROSITE-ProRule" id="PRU00339"/>
    </source>
</evidence>
<dbReference type="SUPFAM" id="SSF48452">
    <property type="entry name" value="TPR-like"/>
    <property type="match status" value="2"/>
</dbReference>
<sequence>MPENLEYFENEDFKKILRQYEESVKSGEHIYMDADDLTDIADYYRSKKRLSEAEDAMSLALEYNPDAVGPMLYKARKALEANDLETAEQYADKIEPLDNIEALYLRAEILIIKKDIDGADKLLTEYLKEVPEDEYDDIANEIASLYLDYSQFSMASKWIIRSADTNSVEFKELMARTLFGLGKYAESEKIFNELIDQTPYSANYWNALAGVQYMQNDYSSALTSSEYAIAIDPEDPYALLTKANTLFAMGNYNEALKFFQKYCEKEPNDENAYLHQAVCLISQGLLKEGIELLKKAISVAPIDSEYLPDIYQEMAFTYNSLGQIDKALWSIEMTDQLDCDHTHMALTKGHILLANHKFEEAKAIFAKALKDSGNNPKMRLRIIISLHDNKFLETAYDAYKKLFTSVGENFNEGYSYLALCCKELKKYDEYLHYLKKACDCNPEEAQTVLGEYFPEGMRPNDYYEYALKTS</sequence>
<feature type="repeat" description="TPR" evidence="1">
    <location>
        <begin position="202"/>
        <end position="235"/>
    </location>
</feature>
<name>A0A9D5S9I6_XYLRU</name>
<reference evidence="2" key="1">
    <citation type="submission" date="2019-04" db="EMBL/GenBank/DDBJ databases">
        <title>Evolution of Biomass-Degrading Anaerobic Consortia Revealed by Metagenomics.</title>
        <authorList>
            <person name="Peng X."/>
        </authorList>
    </citation>
    <scope>NUCLEOTIDE SEQUENCE</scope>
    <source>
        <strain evidence="2">SIG140</strain>
    </source>
</reference>
<dbReference type="PANTHER" id="PTHR12558:SF13">
    <property type="entry name" value="CELL DIVISION CYCLE PROTEIN 27 HOMOLOG"/>
    <property type="match status" value="1"/>
</dbReference>
<gene>
    <name evidence="2" type="ORF">E7101_07805</name>
</gene>
<dbReference type="PANTHER" id="PTHR12558">
    <property type="entry name" value="CELL DIVISION CYCLE 16,23,27"/>
    <property type="match status" value="1"/>
</dbReference>
<evidence type="ECO:0000313" key="2">
    <source>
        <dbReference type="EMBL" id="MBE6270841.1"/>
    </source>
</evidence>